<dbReference type="InterPro" id="IPR005561">
    <property type="entry name" value="ANTAR"/>
</dbReference>
<dbReference type="PIRSF" id="PIRSF036625">
    <property type="entry name" value="GAF_ANTAR"/>
    <property type="match status" value="1"/>
</dbReference>
<evidence type="ECO:0000313" key="5">
    <source>
        <dbReference type="EMBL" id="GAA5020519.1"/>
    </source>
</evidence>
<dbReference type="EMBL" id="BAABIW010000006">
    <property type="protein sequence ID" value="GAA5020519.1"/>
    <property type="molecule type" value="Genomic_DNA"/>
</dbReference>
<evidence type="ECO:0000313" key="6">
    <source>
        <dbReference type="Proteomes" id="UP001500427"/>
    </source>
</evidence>
<dbReference type="SUPFAM" id="SSF55781">
    <property type="entry name" value="GAF domain-like"/>
    <property type="match status" value="1"/>
</dbReference>
<evidence type="ECO:0000256" key="1">
    <source>
        <dbReference type="ARBA" id="ARBA00023015"/>
    </source>
</evidence>
<proteinExistence type="predicted"/>
<keyword evidence="2" id="KW-0804">Transcription</keyword>
<name>A0ABP9J6I7_9MICO</name>
<accession>A0ABP9J6I7</accession>
<dbReference type="InterPro" id="IPR012074">
    <property type="entry name" value="GAF_ANTAR"/>
</dbReference>
<dbReference type="InterPro" id="IPR036388">
    <property type="entry name" value="WH-like_DNA-bd_sf"/>
</dbReference>
<feature type="domain" description="ANTAR" evidence="4">
    <location>
        <begin position="174"/>
        <end position="235"/>
    </location>
</feature>
<reference evidence="6" key="1">
    <citation type="journal article" date="2019" name="Int. J. Syst. Evol. Microbiol.">
        <title>The Global Catalogue of Microorganisms (GCM) 10K type strain sequencing project: providing services to taxonomists for standard genome sequencing and annotation.</title>
        <authorList>
            <consortium name="The Broad Institute Genomics Platform"/>
            <consortium name="The Broad Institute Genome Sequencing Center for Infectious Disease"/>
            <person name="Wu L."/>
            <person name="Ma J."/>
        </authorList>
    </citation>
    <scope>NUCLEOTIDE SEQUENCE [LARGE SCALE GENOMIC DNA]</scope>
    <source>
        <strain evidence="6">JCM 17687</strain>
    </source>
</reference>
<dbReference type="InterPro" id="IPR029016">
    <property type="entry name" value="GAF-like_dom_sf"/>
</dbReference>
<gene>
    <name evidence="5" type="ORF">GCM10023258_09230</name>
</gene>
<evidence type="ECO:0000256" key="3">
    <source>
        <dbReference type="SAM" id="MobiDB-lite"/>
    </source>
</evidence>
<dbReference type="Gene3D" id="3.30.450.40">
    <property type="match status" value="1"/>
</dbReference>
<organism evidence="5 6">
    <name type="scientific">Terrabacter aeriphilus</name>
    <dbReference type="NCBI Taxonomy" id="515662"/>
    <lineage>
        <taxon>Bacteria</taxon>
        <taxon>Bacillati</taxon>
        <taxon>Actinomycetota</taxon>
        <taxon>Actinomycetes</taxon>
        <taxon>Micrococcales</taxon>
        <taxon>Intrasporangiaceae</taxon>
        <taxon>Terrabacter</taxon>
    </lineage>
</organism>
<evidence type="ECO:0000256" key="2">
    <source>
        <dbReference type="ARBA" id="ARBA00023163"/>
    </source>
</evidence>
<feature type="region of interest" description="Disordered" evidence="3">
    <location>
        <begin position="238"/>
        <end position="259"/>
    </location>
</feature>
<dbReference type="PROSITE" id="PS50921">
    <property type="entry name" value="ANTAR"/>
    <property type="match status" value="1"/>
</dbReference>
<comment type="caution">
    <text evidence="5">The sequence shown here is derived from an EMBL/GenBank/DDBJ whole genome shotgun (WGS) entry which is preliminary data.</text>
</comment>
<dbReference type="Pfam" id="PF13185">
    <property type="entry name" value="GAF_2"/>
    <property type="match status" value="1"/>
</dbReference>
<sequence>MTVSSPDPAVARVLLQLADEPAPPGAGGLVSSLTRLCSALVRHLPASGSGISLVGEGQGSAGIAAAAGPESRRLEELQFTLGEGPCLDAHAARRPMLEPDLAGAGSTRWPVYGPRAAQLGVGAVFAFPLQVGAARVGVLDIYRKQAGPLSDEALATGFTFAEVALRLLLQGQAEAPDGQAPAALTDALAYRMEVYQAQGIVMVDLQCGADEALARLRGHAFATGRDITSVARDVIDDTLHLPRDAPPERHATDGPGSRP</sequence>
<keyword evidence="1" id="KW-0805">Transcription regulation</keyword>
<keyword evidence="6" id="KW-1185">Reference proteome</keyword>
<evidence type="ECO:0000259" key="4">
    <source>
        <dbReference type="PROSITE" id="PS50921"/>
    </source>
</evidence>
<feature type="compositionally biased region" description="Basic and acidic residues" evidence="3">
    <location>
        <begin position="238"/>
        <end position="252"/>
    </location>
</feature>
<protein>
    <submittedName>
        <fullName evidence="5">GAF domain-containing protein</fullName>
    </submittedName>
</protein>
<dbReference type="Proteomes" id="UP001500427">
    <property type="component" value="Unassembled WGS sequence"/>
</dbReference>
<dbReference type="Gene3D" id="1.10.10.10">
    <property type="entry name" value="Winged helix-like DNA-binding domain superfamily/Winged helix DNA-binding domain"/>
    <property type="match status" value="1"/>
</dbReference>
<dbReference type="SMART" id="SM01012">
    <property type="entry name" value="ANTAR"/>
    <property type="match status" value="1"/>
</dbReference>
<dbReference type="Pfam" id="PF03861">
    <property type="entry name" value="ANTAR"/>
    <property type="match status" value="1"/>
</dbReference>
<dbReference type="InterPro" id="IPR003018">
    <property type="entry name" value="GAF"/>
</dbReference>